<feature type="chain" id="PRO_5017340054" description="Lipoprotein" evidence="1">
    <location>
        <begin position="24"/>
        <end position="602"/>
    </location>
</feature>
<dbReference type="EMBL" id="QRJE01000057">
    <property type="protein sequence ID" value="RHH05320.1"/>
    <property type="molecule type" value="Genomic_DNA"/>
</dbReference>
<gene>
    <name evidence="2" type="ORF">DW228_23295</name>
</gene>
<name>A0A396BQL7_BACFG</name>
<organism evidence="2 3">
    <name type="scientific">Bacteroides fragilis</name>
    <dbReference type="NCBI Taxonomy" id="817"/>
    <lineage>
        <taxon>Bacteria</taxon>
        <taxon>Pseudomonadati</taxon>
        <taxon>Bacteroidota</taxon>
        <taxon>Bacteroidia</taxon>
        <taxon>Bacteroidales</taxon>
        <taxon>Bacteroidaceae</taxon>
        <taxon>Bacteroides</taxon>
    </lineage>
</organism>
<dbReference type="AlphaFoldDB" id="A0A396BQL7"/>
<proteinExistence type="predicted"/>
<evidence type="ECO:0000313" key="3">
    <source>
        <dbReference type="Proteomes" id="UP000266644"/>
    </source>
</evidence>
<reference evidence="2 3" key="1">
    <citation type="submission" date="2018-08" db="EMBL/GenBank/DDBJ databases">
        <title>A genome reference for cultivated species of the human gut microbiota.</title>
        <authorList>
            <person name="Zou Y."/>
            <person name="Xue W."/>
            <person name="Luo G."/>
        </authorList>
    </citation>
    <scope>NUCLEOTIDE SEQUENCE [LARGE SCALE GENOMIC DNA]</scope>
    <source>
        <strain evidence="2 3">AM18-6</strain>
    </source>
</reference>
<sequence length="602" mass="68085">MKKYIKILGLLLALPLTLSGCIAGIDLPDSNSRGECQVTFQFGLQDGYEDGDTSVRTAAVERKIAAMWYAIADERGNLFNPEFQKMESDFSKLLVEGLQYGEYTVVFLATTDKGISVQQLADLSSAWLRQEDAGMPLGEEFFYRKMPLSIGEEQAPVVVKVDLARCVARVDVEIATVSEYMERFIKEVRVTFDRDDAVYTAFHADGNYSGAGSVKNHDITRTRSFLSLPGRGNNSGYVSVTSVRSDGTDFTRTYHFKDCEVKAGHISRIRIDYRHPEDNYGLMYVRMQDFPVFKADTMFLADEPRSVFYDQKHRSFYVNAPLRVNISDDKKLRIRFFSPATVRDVTILCRFNKYSTEYFELAHFDVVYPFMEINLPMPLLKSAQTFKSASGRHVSIPAQPDLDDADVTFAIRSEDPYMKKIEQINPRWHINFSAYTADKEGTNWAHMDPLLCRHGVALVLNMAFMFSSAEFNEELQKYDGKLYDDSHNTISLDQLRGKIFKHNGLVLGRVTGVGGLGGGTTYGLANYVYELAYFDCETNLGAHTYSRQAMFHEYGHCLGYGHSSNMTYGDAWTVLCANTYVNMGKEGKLPVCSRSEVEDLPM</sequence>
<dbReference type="RefSeq" id="WP_122330788.1">
    <property type="nucleotide sequence ID" value="NZ_JAQDYY010000054.1"/>
</dbReference>
<dbReference type="SUPFAM" id="SSF55486">
    <property type="entry name" value="Metalloproteases ('zincins'), catalytic domain"/>
    <property type="match status" value="1"/>
</dbReference>
<dbReference type="PROSITE" id="PS51257">
    <property type="entry name" value="PROKAR_LIPOPROTEIN"/>
    <property type="match status" value="1"/>
</dbReference>
<feature type="signal peptide" evidence="1">
    <location>
        <begin position="1"/>
        <end position="23"/>
    </location>
</feature>
<accession>A0A396BQL7</accession>
<protein>
    <recommendedName>
        <fullName evidence="4">Lipoprotein</fullName>
    </recommendedName>
</protein>
<keyword evidence="1" id="KW-0732">Signal</keyword>
<evidence type="ECO:0008006" key="4">
    <source>
        <dbReference type="Google" id="ProtNLM"/>
    </source>
</evidence>
<evidence type="ECO:0000313" key="2">
    <source>
        <dbReference type="EMBL" id="RHH05320.1"/>
    </source>
</evidence>
<dbReference type="Proteomes" id="UP000266644">
    <property type="component" value="Unassembled WGS sequence"/>
</dbReference>
<comment type="caution">
    <text evidence="2">The sequence shown here is derived from an EMBL/GenBank/DDBJ whole genome shotgun (WGS) entry which is preliminary data.</text>
</comment>
<evidence type="ECO:0000256" key="1">
    <source>
        <dbReference type="SAM" id="SignalP"/>
    </source>
</evidence>